<evidence type="ECO:0000313" key="5">
    <source>
        <dbReference type="Proteomes" id="UP000282613"/>
    </source>
</evidence>
<evidence type="ECO:0000313" key="6">
    <source>
        <dbReference type="WBParaSite" id="TASK_0000620601-mRNA-1"/>
    </source>
</evidence>
<keyword evidence="5" id="KW-1185">Reference proteome</keyword>
<name>A0A0R3W7F4_TAEAS</name>
<gene>
    <name evidence="4" type="ORF">TASK_LOCUS6207</name>
</gene>
<dbReference type="PRINTS" id="PR00507">
    <property type="entry name" value="N12N6MTFRASE"/>
</dbReference>
<dbReference type="PANTHER" id="PTHR13370:SF3">
    <property type="entry name" value="TRNA (GUANINE(10)-N2)-METHYLTRANSFERASE HOMOLOG"/>
    <property type="match status" value="1"/>
</dbReference>
<dbReference type="Proteomes" id="UP000282613">
    <property type="component" value="Unassembled WGS sequence"/>
</dbReference>
<dbReference type="GO" id="GO:0032259">
    <property type="term" value="P:methylation"/>
    <property type="evidence" value="ECO:0007669"/>
    <property type="project" value="UniProtKB-KW"/>
</dbReference>
<feature type="domain" description="tRNA (guanine(10)-N(2))-methyltransferase TRMT11 N-terminal" evidence="3">
    <location>
        <begin position="1"/>
        <end position="178"/>
    </location>
</feature>
<dbReference type="Gene3D" id="3.40.50.150">
    <property type="entry name" value="Vaccinia Virus protein VP39"/>
    <property type="match status" value="1"/>
</dbReference>
<dbReference type="GO" id="GO:0005737">
    <property type="term" value="C:cytoplasm"/>
    <property type="evidence" value="ECO:0007669"/>
    <property type="project" value="TreeGrafter"/>
</dbReference>
<keyword evidence="1" id="KW-0489">Methyltransferase</keyword>
<dbReference type="GO" id="GO:0003676">
    <property type="term" value="F:nucleic acid binding"/>
    <property type="evidence" value="ECO:0007669"/>
    <property type="project" value="InterPro"/>
</dbReference>
<dbReference type="STRING" id="60517.A0A0R3W7F4"/>
<accession>A0A0R3W7F4</accession>
<dbReference type="PANTHER" id="PTHR13370">
    <property type="entry name" value="RNA METHYLASE-RELATED"/>
    <property type="match status" value="1"/>
</dbReference>
<dbReference type="PIRSF" id="PIRSF017259">
    <property type="entry name" value="tRNA_mtfrase_TRM11"/>
    <property type="match status" value="1"/>
</dbReference>
<proteinExistence type="predicted"/>
<evidence type="ECO:0000313" key="4">
    <source>
        <dbReference type="EMBL" id="VDK36293.1"/>
    </source>
</evidence>
<dbReference type="WBParaSite" id="TASK_0000620601-mRNA-1">
    <property type="protein sequence ID" value="TASK_0000620601-mRNA-1"/>
    <property type="gene ID" value="TASK_0000620601"/>
</dbReference>
<dbReference type="InterPro" id="IPR029063">
    <property type="entry name" value="SAM-dependent_MTases_sf"/>
</dbReference>
<dbReference type="InterPro" id="IPR002052">
    <property type="entry name" value="DNA_methylase_N6_adenine_CS"/>
</dbReference>
<organism evidence="6">
    <name type="scientific">Taenia asiatica</name>
    <name type="common">Asian tapeworm</name>
    <dbReference type="NCBI Taxonomy" id="60517"/>
    <lineage>
        <taxon>Eukaryota</taxon>
        <taxon>Metazoa</taxon>
        <taxon>Spiralia</taxon>
        <taxon>Lophotrochozoa</taxon>
        <taxon>Platyhelminthes</taxon>
        <taxon>Cestoda</taxon>
        <taxon>Eucestoda</taxon>
        <taxon>Cyclophyllidea</taxon>
        <taxon>Taeniidae</taxon>
        <taxon>Taenia</taxon>
    </lineage>
</organism>
<dbReference type="InterPro" id="IPR059073">
    <property type="entry name" value="TRMT11_N"/>
</dbReference>
<dbReference type="SUPFAM" id="SSF53335">
    <property type="entry name" value="S-adenosyl-L-methionine-dependent methyltransferases"/>
    <property type="match status" value="1"/>
</dbReference>
<dbReference type="Pfam" id="PF25904">
    <property type="entry name" value="Tmrp11_N"/>
    <property type="match status" value="1"/>
</dbReference>
<dbReference type="EMBL" id="UYRS01018479">
    <property type="protein sequence ID" value="VDK36293.1"/>
    <property type="molecule type" value="Genomic_DNA"/>
</dbReference>
<evidence type="ECO:0000256" key="1">
    <source>
        <dbReference type="ARBA" id="ARBA00022603"/>
    </source>
</evidence>
<protein>
    <submittedName>
        <fullName evidence="6">UPF0020 domain-containing protein</fullName>
    </submittedName>
</protein>
<evidence type="ECO:0000259" key="3">
    <source>
        <dbReference type="Pfam" id="PF25904"/>
    </source>
</evidence>
<dbReference type="AlphaFoldDB" id="A0A0R3W7F4"/>
<reference evidence="4 5" key="2">
    <citation type="submission" date="2018-11" db="EMBL/GenBank/DDBJ databases">
        <authorList>
            <consortium name="Pathogen Informatics"/>
        </authorList>
    </citation>
    <scope>NUCLEOTIDE SEQUENCE [LARGE SCALE GENOMIC DNA]</scope>
</reference>
<keyword evidence="2" id="KW-0808">Transferase</keyword>
<reference evidence="6" key="1">
    <citation type="submission" date="2017-02" db="UniProtKB">
        <authorList>
            <consortium name="WormBaseParasite"/>
        </authorList>
    </citation>
    <scope>IDENTIFICATION</scope>
</reference>
<dbReference type="OrthoDB" id="296065at2759"/>
<evidence type="ECO:0000256" key="2">
    <source>
        <dbReference type="ARBA" id="ARBA00022679"/>
    </source>
</evidence>
<sequence length="527" mass="59540">MDYLLAFAAHEFANFRELEVRSLLTISGLSQDCIPEDTDWNDPYVKVKLPNDDIAARFIERSMLIKFIYSVWATAPTFDELLLKIPEIPLSLIDKYLYSDHSYKIIVSSVNKRIPLEDRLPYINRLIDAHVGSSAPVSLNDPDYQLHIIFEFTRAKTHQNDQTLSRVYYGREVGESSRKRILNEFDLSKRTYLGNTTMDVCLAGIIANACLCGPGDIVWDPFLGTGGMVLAASVWGAYGAGNDIDYALVHGIGASPKAGQVKSIFLRCLLLSFERISLQYARSPNHRFLNGNLMQVGKRHADECLRANYRQYNLLSRYLDVLIADSASLDRLLRCPSTVSGLFDAIVTDPPYGVRERTCRVANEAIEKEPSMQTTMYIDEITGGKQFAMVPNEDGLVPVPHDLPHFPHKENYPLQEIYGDLLKLASLLLKPRGRLVFWMPVNKGKHSKSYSLPTHPRFQLISVCEQALNRATSRLLLVMEKLLPEEADLCPNEMIDGDGVVTRTSFQGVPMHLNDFRKTHFLPKANR</sequence>
<dbReference type="GO" id="GO:0008168">
    <property type="term" value="F:methyltransferase activity"/>
    <property type="evidence" value="ECO:0007669"/>
    <property type="project" value="UniProtKB-KW"/>
</dbReference>
<dbReference type="PROSITE" id="PS00092">
    <property type="entry name" value="N6_MTASE"/>
    <property type="match status" value="1"/>
</dbReference>